<dbReference type="GeneID" id="301458794"/>
<evidence type="ECO:0000313" key="2">
    <source>
        <dbReference type="Proteomes" id="UP001183582"/>
    </source>
</evidence>
<dbReference type="EMBL" id="JAHWXH010000002">
    <property type="protein sequence ID" value="MDS0246160.1"/>
    <property type="molecule type" value="Genomic_DNA"/>
</dbReference>
<protein>
    <submittedName>
        <fullName evidence="1">YdeI/OmpD-associated family protein</fullName>
    </submittedName>
</protein>
<comment type="caution">
    <text evidence="1">The sequence shown here is derived from an EMBL/GenBank/DDBJ whole genome shotgun (WGS) entry which is preliminary data.</text>
</comment>
<evidence type="ECO:0000313" key="1">
    <source>
        <dbReference type="EMBL" id="MDS0246160.1"/>
    </source>
</evidence>
<sequence length="159" mass="17505">MSTDETLWGEPHSIDGVIEPFLWGRSRYTILRIPPALVSAAAHAGTRRVAGRLDGVEVNLALTRAPVIDDTFVWTGASLLRRMQLEAGDPVRGVLAPVDPDHARLPHDLAEALTARGLVHRWDARTPSARRRMLVPIESAVTDATRRRRIAAALAEIDR</sequence>
<accession>A0AAJ2LWB4</accession>
<proteinExistence type="predicted"/>
<dbReference type="Pfam" id="PF13376">
    <property type="entry name" value="OmdA"/>
    <property type="match status" value="1"/>
</dbReference>
<dbReference type="RefSeq" id="WP_310891734.1">
    <property type="nucleotide sequence ID" value="NZ_BAAAGR010000002.1"/>
</dbReference>
<reference evidence="1 2" key="1">
    <citation type="submission" date="2021-06" db="EMBL/GenBank/DDBJ databases">
        <title>Genome-based taxonomic framework of Microbacterium strains isolated from marine environment, the description of four new species and reclassification of four preexisting species.</title>
        <authorList>
            <person name="Lee S.D."/>
            <person name="Kim S.-M."/>
            <person name="Byeon Y.-S."/>
            <person name="Yang H.L."/>
            <person name="Kim I.S."/>
        </authorList>
    </citation>
    <scope>NUCLEOTIDE SEQUENCE [LARGE SCALE GENOMIC DNA]</scope>
    <source>
        <strain evidence="1 2">KACC 20514</strain>
    </source>
</reference>
<dbReference type="AlphaFoldDB" id="A0AAJ2LWB4"/>
<organism evidence="1 2">
    <name type="scientific">Microbacterium aurantiacum</name>
    <dbReference type="NCBI Taxonomy" id="162393"/>
    <lineage>
        <taxon>Bacteria</taxon>
        <taxon>Bacillati</taxon>
        <taxon>Actinomycetota</taxon>
        <taxon>Actinomycetes</taxon>
        <taxon>Micrococcales</taxon>
        <taxon>Microbacteriaceae</taxon>
        <taxon>Microbacterium</taxon>
    </lineage>
</organism>
<gene>
    <name evidence="1" type="ORF">KZC50_11140</name>
</gene>
<name>A0AAJ2LWB4_9MICO</name>
<dbReference type="Proteomes" id="UP001183582">
    <property type="component" value="Unassembled WGS sequence"/>
</dbReference>